<evidence type="ECO:0000313" key="2">
    <source>
        <dbReference type="EMBL" id="OAT69580.1"/>
    </source>
</evidence>
<keyword evidence="1" id="KW-1133">Transmembrane helix</keyword>
<proteinExistence type="predicted"/>
<protein>
    <submittedName>
        <fullName evidence="2">Cation transporter</fullName>
    </submittedName>
</protein>
<evidence type="ECO:0000256" key="1">
    <source>
        <dbReference type="SAM" id="Phobius"/>
    </source>
</evidence>
<feature type="transmembrane region" description="Helical" evidence="1">
    <location>
        <begin position="143"/>
        <end position="163"/>
    </location>
</feature>
<name>A0A179VCG8_9MYCO</name>
<reference evidence="2 3" key="1">
    <citation type="submission" date="2016-01" db="EMBL/GenBank/DDBJ databases">
        <title>Mycobacterium immunogenum strain CD11_6 genome sequencing and assembly.</title>
        <authorList>
            <person name="Kaur G."/>
            <person name="Nair G.R."/>
            <person name="Mayilraj S."/>
        </authorList>
    </citation>
    <scope>NUCLEOTIDE SEQUENCE [LARGE SCALE GENOMIC DNA]</scope>
    <source>
        <strain evidence="2 3">CD11-6</strain>
    </source>
</reference>
<accession>A0A179VCG8</accession>
<comment type="caution">
    <text evidence="2">The sequence shown here is derived from an EMBL/GenBank/DDBJ whole genome shotgun (WGS) entry which is preliminary data.</text>
</comment>
<keyword evidence="1" id="KW-0812">Transmembrane</keyword>
<dbReference type="Proteomes" id="UP000186919">
    <property type="component" value="Unassembled WGS sequence"/>
</dbReference>
<feature type="transmembrane region" description="Helical" evidence="1">
    <location>
        <begin position="169"/>
        <end position="189"/>
    </location>
</feature>
<dbReference type="AlphaFoldDB" id="A0A179VCG8"/>
<sequence length="678" mass="71774">MSVRVVPDTDGFRRALQRQLESVTKGIEVKVNITPDLDGFRQKVNAQTRGLDDAKVKVDVDKNSEVLKKNGFLTDKTIKLKLDPKFDYMLRQRLQKMNAVKVPVEPDVKTFRTRLTSMVSKLKNSLSKIEPPSLGSGINATGYALIAATISVLSPVIVGLLGALTTGLLALPGIITAVVAPIGALVLGLDGLKKAAGVLAKPFKDLRDTMSAKVEEQFTPVFEKLTALFPTLKAALPSITQGLADMAKSFADVLTDPANLAKIDQTIRNIASGLTASAPGMRDFTQGLLDLINGFSTKLPDIGKWFSETGASFSKWVKDFTTVGPDGVSKFDIALKGLGDTLKILGGGLVNIAGRVLDFFSDPQKVEGFKKELQAIVTLIEKLVGLLVIAANGVSDFLNRWDRISSMGPGEILSGMLTGLQQTIGNFTASIMTELSQVPTQLASVWSQIPSIAQTAWNGVIQTVSGVLTGVLNVVINGGFQIVGEVTTWPGRIAAVLTGLFQIGFEAGAQLSRGFINGIGSLITSAVAKAKELAGAVKDAVTSFLGIHSPSTVMADIGGFIGQGLINGLKSKKSEIVDTAKDITDSVKDEFDRWKDFGQKGIDAAASFGGANMEQFASDIGIGGKGMVSQLLEQGVGYGTQLATQGLTQNFFTSNVDETIAVKNNQLNKQALGIVGRG</sequence>
<keyword evidence="1" id="KW-0472">Membrane</keyword>
<evidence type="ECO:0000313" key="3">
    <source>
        <dbReference type="Proteomes" id="UP000186919"/>
    </source>
</evidence>
<gene>
    <name evidence="2" type="ORF">AWB85_20300</name>
</gene>
<dbReference type="EMBL" id="LQYE01000005">
    <property type="protein sequence ID" value="OAT69580.1"/>
    <property type="molecule type" value="Genomic_DNA"/>
</dbReference>
<organism evidence="2 3">
    <name type="scientific">Mycobacteroides immunogenum</name>
    <dbReference type="NCBI Taxonomy" id="83262"/>
    <lineage>
        <taxon>Bacteria</taxon>
        <taxon>Bacillati</taxon>
        <taxon>Actinomycetota</taxon>
        <taxon>Actinomycetes</taxon>
        <taxon>Mycobacteriales</taxon>
        <taxon>Mycobacteriaceae</taxon>
        <taxon>Mycobacteroides</taxon>
    </lineage>
</organism>